<evidence type="ECO:0000313" key="9">
    <source>
        <dbReference type="Proteomes" id="UP000634134"/>
    </source>
</evidence>
<organism evidence="8 9">
    <name type="scientific">Dyadobacter subterraneus</name>
    <dbReference type="NCBI Taxonomy" id="2773304"/>
    <lineage>
        <taxon>Bacteria</taxon>
        <taxon>Pseudomonadati</taxon>
        <taxon>Bacteroidota</taxon>
        <taxon>Cytophagia</taxon>
        <taxon>Cytophagales</taxon>
        <taxon>Spirosomataceae</taxon>
        <taxon>Dyadobacter</taxon>
    </lineage>
</organism>
<dbReference type="EMBL" id="JACYGY010000001">
    <property type="protein sequence ID" value="MBE9461563.1"/>
    <property type="molecule type" value="Genomic_DNA"/>
</dbReference>
<gene>
    <name evidence="8" type="ORF">IEE83_06685</name>
</gene>
<keyword evidence="6" id="KW-0106">Calcium</keyword>
<dbReference type="InterPro" id="IPR029058">
    <property type="entry name" value="AB_hydrolase_fold"/>
</dbReference>
<dbReference type="Pfam" id="PF07519">
    <property type="entry name" value="Tannase"/>
    <property type="match status" value="1"/>
</dbReference>
<dbReference type="PANTHER" id="PTHR33938:SF15">
    <property type="entry name" value="FERULOYL ESTERASE B-RELATED"/>
    <property type="match status" value="1"/>
</dbReference>
<name>A0ABR9W7X1_9BACT</name>
<keyword evidence="3" id="KW-0479">Metal-binding</keyword>
<reference evidence="9" key="1">
    <citation type="submission" date="2023-07" db="EMBL/GenBank/DDBJ databases">
        <title>Dyadobacter sp. nov 'subterranea' isolated from contaminted grondwater.</title>
        <authorList>
            <person name="Szabo I."/>
            <person name="Al-Omari J."/>
            <person name="Szerdahelyi S.G."/>
            <person name="Rado J."/>
        </authorList>
    </citation>
    <scope>NUCLEOTIDE SEQUENCE [LARGE SCALE GENOMIC DNA]</scope>
    <source>
        <strain evidence="9">UP-52</strain>
    </source>
</reference>
<dbReference type="GO" id="GO:0016787">
    <property type="term" value="F:hydrolase activity"/>
    <property type="evidence" value="ECO:0007669"/>
    <property type="project" value="UniProtKB-KW"/>
</dbReference>
<dbReference type="Proteomes" id="UP000634134">
    <property type="component" value="Unassembled WGS sequence"/>
</dbReference>
<accession>A0ABR9W7X1</accession>
<evidence type="ECO:0000256" key="7">
    <source>
        <dbReference type="ARBA" id="ARBA00023157"/>
    </source>
</evidence>
<evidence type="ECO:0000313" key="8">
    <source>
        <dbReference type="EMBL" id="MBE9461563.1"/>
    </source>
</evidence>
<keyword evidence="2" id="KW-0719">Serine esterase</keyword>
<keyword evidence="9" id="KW-1185">Reference proteome</keyword>
<sequence length="554" mass="60445">MFKLNRFRCLIFFAVYSFSIFYSLKIYAQQISSTVSQNKDCHCQDLAKQIFPNAILTTVECVAKGSFTPNGATSPIADLPAFCRIAATLKPVSDSNIRIEVWLPEKGWNGRFLGTGNGGGAGAIGYGVLANGLKRGFATANTDMGTSPGANEIVGHPERWADFGHRATHEMTVTGKAITKAYYKKTIHHSYFAGCSTGGQQALMEAQRYPEDYDGILAGAPANNRTHLHTGFVWNFKVTNQIPGSFLPKEKVDLISNAVLKACGGKDGGAPGDNFLTDPGACDFDPKTLPVCADGKDEKTCLTKAQFTAISQIYTGPKNPRTGERIYTPLPMGSENSALGLDYQQNPNQAPSSLFYQYKWVSGPQFDYSSFNFDTDQQKMDSILAPILNANNPDLAPLKKRGGKILMYAGTADPLVPYQDAAYYYDRVVKKQGGLKQTQNFFRFFLLPGMAHCGGGPGLNDCGQHLTFSVPQDSEHDVMTALINWVEKGKAPEKIIAAAFKGGDSKSGIRFERPVFPYPQFPKYISGDVNAPSSFEAGENKNSHILAPADRYLR</sequence>
<protein>
    <submittedName>
        <fullName evidence="8">Tannase/feruloyl esterase family alpha/beta hydrolase</fullName>
    </submittedName>
</protein>
<dbReference type="RefSeq" id="WP_194119836.1">
    <property type="nucleotide sequence ID" value="NZ_JACYGY010000001.1"/>
</dbReference>
<evidence type="ECO:0000256" key="4">
    <source>
        <dbReference type="ARBA" id="ARBA00022729"/>
    </source>
</evidence>
<keyword evidence="5 8" id="KW-0378">Hydrolase</keyword>
<proteinExistence type="inferred from homology"/>
<comment type="similarity">
    <text evidence="1">Belongs to the tannase family.</text>
</comment>
<dbReference type="InterPro" id="IPR011118">
    <property type="entry name" value="Tannase/feruloyl_esterase"/>
</dbReference>
<dbReference type="Gene3D" id="3.40.50.1820">
    <property type="entry name" value="alpha/beta hydrolase"/>
    <property type="match status" value="1"/>
</dbReference>
<comment type="caution">
    <text evidence="8">The sequence shown here is derived from an EMBL/GenBank/DDBJ whole genome shotgun (WGS) entry which is preliminary data.</text>
</comment>
<evidence type="ECO:0000256" key="6">
    <source>
        <dbReference type="ARBA" id="ARBA00022837"/>
    </source>
</evidence>
<evidence type="ECO:0000256" key="3">
    <source>
        <dbReference type="ARBA" id="ARBA00022723"/>
    </source>
</evidence>
<dbReference type="SUPFAM" id="SSF53474">
    <property type="entry name" value="alpha/beta-Hydrolases"/>
    <property type="match status" value="1"/>
</dbReference>
<keyword evidence="7" id="KW-1015">Disulfide bond</keyword>
<evidence type="ECO:0000256" key="1">
    <source>
        <dbReference type="ARBA" id="ARBA00006249"/>
    </source>
</evidence>
<keyword evidence="4" id="KW-0732">Signal</keyword>
<evidence type="ECO:0000256" key="5">
    <source>
        <dbReference type="ARBA" id="ARBA00022801"/>
    </source>
</evidence>
<evidence type="ECO:0000256" key="2">
    <source>
        <dbReference type="ARBA" id="ARBA00022487"/>
    </source>
</evidence>
<dbReference type="PANTHER" id="PTHR33938">
    <property type="entry name" value="FERULOYL ESTERASE B-RELATED"/>
    <property type="match status" value="1"/>
</dbReference>